<dbReference type="RefSeq" id="WP_153128091.1">
    <property type="nucleotide sequence ID" value="NZ_VZCW01000105.1"/>
</dbReference>
<proteinExistence type="predicted"/>
<name>A0AA90UEC0_9BACT</name>
<keyword evidence="2" id="KW-0732">Signal</keyword>
<gene>
    <name evidence="3" type="ORF">F7D95_04465</name>
</gene>
<evidence type="ECO:0000313" key="4">
    <source>
        <dbReference type="Proteomes" id="UP000442105"/>
    </source>
</evidence>
<dbReference type="Proteomes" id="UP000442105">
    <property type="component" value="Unassembled WGS sequence"/>
</dbReference>
<dbReference type="AlphaFoldDB" id="A0AA90UEC0"/>
<reference evidence="4" key="1">
    <citation type="submission" date="2019-09" db="EMBL/GenBank/DDBJ databases">
        <title>Distinct polysaccharide growth profiles of human intestinal Prevotella copri isolates.</title>
        <authorList>
            <person name="Fehlner-Peach H."/>
            <person name="Magnabosco C."/>
            <person name="Raghavan V."/>
            <person name="Scher J.U."/>
            <person name="Tett A."/>
            <person name="Cox L.M."/>
            <person name="Gottsegen C."/>
            <person name="Watters A."/>
            <person name="Wiltshire- Gordon J.D."/>
            <person name="Segata N."/>
            <person name="Bonneau R."/>
            <person name="Littman D.R."/>
        </authorList>
    </citation>
    <scope>NUCLEOTIDE SEQUENCE [LARGE SCALE GENOMIC DNA]</scope>
    <source>
        <strain evidence="4">iAQ1179</strain>
    </source>
</reference>
<evidence type="ECO:0000256" key="1">
    <source>
        <dbReference type="SAM" id="MobiDB-lite"/>
    </source>
</evidence>
<evidence type="ECO:0000313" key="3">
    <source>
        <dbReference type="EMBL" id="MQN12086.1"/>
    </source>
</evidence>
<feature type="signal peptide" evidence="2">
    <location>
        <begin position="1"/>
        <end position="28"/>
    </location>
</feature>
<dbReference type="EMBL" id="VZCW01000105">
    <property type="protein sequence ID" value="MQN12086.1"/>
    <property type="molecule type" value="Genomic_DNA"/>
</dbReference>
<sequence>MMKTRIMMRVSVLAIALVMQGLVSVAHAVGVGGSGMFQWSVELRRYISNETGKAPVAYLWVPEGCKQVKAMMLSQQNMTEEAIYKNPRFQAKMKKLGVAMVWVAPAFNNNWDPNSGAQNIFEELMANLADNSGHLEIAKAHMIPLGHSAQATFPWNFAAWNPDRTLCIISFHGDAPRTNLCGYGAANVEWGRNRNIDGIPGLMVEGEYEWWEARVNPALAFRIMYPESCISFLCDTGRGHFDCGDRTADYIAKFIQKSLEQRLNADGSLRKLNPKGGYLAERFHSDMIGTDGADKGKAPENANTSRPQPAPYALYKGDKHDAFWYFDKEMAELTEARYKETAGKKVQYVGFEYQGKLISFNEKAQGGMQIKIEDASSENSSSVNANSKEKKAIRIHLKAVYTDASHNVLSSVHGKKAPHIEVICGPLKKINDTTFEVYPYEAGWDNPRRSFTAWLVAVADADGGYKGAVQPLRIDLPASLCWGL</sequence>
<evidence type="ECO:0000256" key="2">
    <source>
        <dbReference type="SAM" id="SignalP"/>
    </source>
</evidence>
<comment type="caution">
    <text evidence="3">The sequence shown here is derived from an EMBL/GenBank/DDBJ whole genome shotgun (WGS) entry which is preliminary data.</text>
</comment>
<protein>
    <submittedName>
        <fullName evidence="3">Uncharacterized protein</fullName>
    </submittedName>
</protein>
<feature type="region of interest" description="Disordered" evidence="1">
    <location>
        <begin position="290"/>
        <end position="311"/>
    </location>
</feature>
<accession>A0AA90UEC0</accession>
<feature type="chain" id="PRO_5041729935" evidence="2">
    <location>
        <begin position="29"/>
        <end position="484"/>
    </location>
</feature>
<organism evidence="3 4">
    <name type="scientific">Segatella copri</name>
    <dbReference type="NCBI Taxonomy" id="165179"/>
    <lineage>
        <taxon>Bacteria</taxon>
        <taxon>Pseudomonadati</taxon>
        <taxon>Bacteroidota</taxon>
        <taxon>Bacteroidia</taxon>
        <taxon>Bacteroidales</taxon>
        <taxon>Prevotellaceae</taxon>
        <taxon>Segatella</taxon>
    </lineage>
</organism>